<dbReference type="InterPro" id="IPR058660">
    <property type="entry name" value="WHD_DnaB"/>
</dbReference>
<dbReference type="GeneID" id="78477631"/>
<dbReference type="EMBL" id="CP011391">
    <property type="protein sequence ID" value="AMK53966.1"/>
    <property type="molecule type" value="Genomic_DNA"/>
</dbReference>
<evidence type="ECO:0000259" key="2">
    <source>
        <dbReference type="Pfam" id="PF07261"/>
    </source>
</evidence>
<comment type="similarity">
    <text evidence="1">Belongs to the DnaB/DnaD family.</text>
</comment>
<evidence type="ECO:0000256" key="1">
    <source>
        <dbReference type="ARBA" id="ARBA00093462"/>
    </source>
</evidence>
<dbReference type="Pfam" id="PF07261">
    <property type="entry name" value="DnaB_2"/>
    <property type="match status" value="1"/>
</dbReference>
<evidence type="ECO:0000313" key="5">
    <source>
        <dbReference type="Proteomes" id="UP000069771"/>
    </source>
</evidence>
<dbReference type="KEGG" id="fro:AALO17_08320"/>
<sequence length="397" mass="46484">MSASYIELQSRTPERTDRDSLFLLYRPLCGQDAVILYETLMSLSCRLDRIEPEQLLRLSGIGSGRMEKARKNLEMFGLLDVYTEPVSGRLLYAVNPPLDVSRFLRHQVFSRLLLNTVGSEQFDRLMQFFAVGASVPEGWMRQTADIDPEPLEREWSEEKEQSLQKLLPARDTAGFDWEKFYRNREYLFPVRMRTRANEELIANLARLYGLSEEQMVKYVSRACPPPMKILDQEALKNIIRSERRREFLDRQDPFENAPVLFLQERQKGAPVSDADRRMLEKLSQEYRFTGPVINELLDYTMEQTNGALPGKYVEKVAGTWARLGLDTREKVRDWRKKQTAQALQGVRKRKGLQVQPDSVFSGRLPDWYNDRGRQFASEEERQQMLKQIEDIKKNWKV</sequence>
<dbReference type="InterPro" id="IPR034829">
    <property type="entry name" value="DnaD-like_sf"/>
</dbReference>
<evidence type="ECO:0000259" key="3">
    <source>
        <dbReference type="Pfam" id="PF25888"/>
    </source>
</evidence>
<dbReference type="Gene3D" id="1.10.10.630">
    <property type="entry name" value="DnaD domain-like"/>
    <property type="match status" value="1"/>
</dbReference>
<dbReference type="RefSeq" id="WP_067555770.1">
    <property type="nucleotide sequence ID" value="NZ_CALFTW010000050.1"/>
</dbReference>
<proteinExistence type="inferred from homology"/>
<reference evidence="4 5" key="1">
    <citation type="journal article" date="2016" name="Gut Pathog.">
        <title>Whole genome sequencing of "Faecalibaculum rodentium" ALO17, isolated from C57BL/6J laboratory mouse feces.</title>
        <authorList>
            <person name="Lim S."/>
            <person name="Chang D.H."/>
            <person name="Ahn S."/>
            <person name="Kim B.C."/>
        </authorList>
    </citation>
    <scope>NUCLEOTIDE SEQUENCE [LARGE SCALE GENOMIC DNA]</scope>
    <source>
        <strain evidence="4 5">Alo17</strain>
    </source>
</reference>
<accession>A0A140DTI9</accession>
<name>A0A140DTI9_9FIRM</name>
<dbReference type="Pfam" id="PF25888">
    <property type="entry name" value="WHD_DnaB"/>
    <property type="match status" value="1"/>
</dbReference>
<dbReference type="AlphaFoldDB" id="A0A140DTI9"/>
<gene>
    <name evidence="4" type="ORF">AALO17_08320</name>
</gene>
<feature type="domain" description="DnaB/C C-terminal" evidence="2">
    <location>
        <begin position="264"/>
        <end position="332"/>
    </location>
</feature>
<dbReference type="OrthoDB" id="1652900at2"/>
<evidence type="ECO:0000313" key="4">
    <source>
        <dbReference type="EMBL" id="AMK53966.1"/>
    </source>
</evidence>
<feature type="domain" description="Replicative helicase loading/DNA remodeling protein DnaB N-terminal winged helix" evidence="3">
    <location>
        <begin position="15"/>
        <end position="219"/>
    </location>
</feature>
<keyword evidence="5" id="KW-1185">Reference proteome</keyword>
<dbReference type="InterPro" id="IPR006343">
    <property type="entry name" value="DnaB/C_C"/>
</dbReference>
<dbReference type="STRING" id="1702221.AALO17_08320"/>
<organism evidence="4 5">
    <name type="scientific">Faecalibaculum rodentium</name>
    <dbReference type="NCBI Taxonomy" id="1702221"/>
    <lineage>
        <taxon>Bacteria</taxon>
        <taxon>Bacillati</taxon>
        <taxon>Bacillota</taxon>
        <taxon>Erysipelotrichia</taxon>
        <taxon>Erysipelotrichales</taxon>
        <taxon>Erysipelotrichaceae</taxon>
        <taxon>Faecalibaculum</taxon>
    </lineage>
</organism>
<protein>
    <submittedName>
        <fullName evidence="4">Uncharacterized protein</fullName>
    </submittedName>
</protein>
<dbReference type="Proteomes" id="UP000069771">
    <property type="component" value="Chromosome"/>
</dbReference>